<evidence type="ECO:0000313" key="3">
    <source>
        <dbReference type="Proteomes" id="UP000619238"/>
    </source>
</evidence>
<dbReference type="InterPro" id="IPR014710">
    <property type="entry name" value="RmlC-like_jellyroll"/>
</dbReference>
<reference evidence="2 3" key="1">
    <citation type="submission" date="2020-07" db="EMBL/GenBank/DDBJ databases">
        <title>Description of Kordia aestuariivivens sp. nov., isolated from a tidal flat.</title>
        <authorList>
            <person name="Park S."/>
            <person name="Yoon J.-H."/>
        </authorList>
    </citation>
    <scope>NUCLEOTIDE SEQUENCE [LARGE SCALE GENOMIC DNA]</scope>
    <source>
        <strain evidence="2 3">YSTF-M3</strain>
    </source>
</reference>
<gene>
    <name evidence="2" type="ORF">H2O64_01865</name>
</gene>
<name>A0ABR7Q4M3_9FLAO</name>
<dbReference type="Pfam" id="PF00027">
    <property type="entry name" value="cNMP_binding"/>
    <property type="match status" value="1"/>
</dbReference>
<evidence type="ECO:0000313" key="2">
    <source>
        <dbReference type="EMBL" id="MBC8753398.1"/>
    </source>
</evidence>
<dbReference type="RefSeq" id="WP_187560434.1">
    <property type="nucleotide sequence ID" value="NZ_JACGWS010000001.1"/>
</dbReference>
<keyword evidence="3" id="KW-1185">Reference proteome</keyword>
<proteinExistence type="predicted"/>
<dbReference type="InterPro" id="IPR000595">
    <property type="entry name" value="cNMP-bd_dom"/>
</dbReference>
<dbReference type="Proteomes" id="UP000619238">
    <property type="component" value="Unassembled WGS sequence"/>
</dbReference>
<dbReference type="InterPro" id="IPR018490">
    <property type="entry name" value="cNMP-bd_dom_sf"/>
</dbReference>
<feature type="domain" description="Cyclic nucleotide-binding" evidence="1">
    <location>
        <begin position="5"/>
        <end position="81"/>
    </location>
</feature>
<dbReference type="SUPFAM" id="SSF51206">
    <property type="entry name" value="cAMP-binding domain-like"/>
    <property type="match status" value="1"/>
</dbReference>
<sequence>MATITVKKGEIIQRSGALNSKVYFVNSGLLRGYTIDEKGKEHIFIFAPENWTIADAQAPEFPCDLFIDALEDSTITVFQKDITQEGKNVEALIKRMSVLQKRIIMLMSYSAMERFEHFIETYPNILKRVPQKMIASYLGITPEALSTIKKRKGKK</sequence>
<protein>
    <submittedName>
        <fullName evidence="2">Crp/Fnr family transcriptional regulator</fullName>
    </submittedName>
</protein>
<dbReference type="Gene3D" id="2.60.120.10">
    <property type="entry name" value="Jelly Rolls"/>
    <property type="match status" value="1"/>
</dbReference>
<comment type="caution">
    <text evidence="2">The sequence shown here is derived from an EMBL/GenBank/DDBJ whole genome shotgun (WGS) entry which is preliminary data.</text>
</comment>
<accession>A0ABR7Q4M3</accession>
<evidence type="ECO:0000259" key="1">
    <source>
        <dbReference type="Pfam" id="PF00027"/>
    </source>
</evidence>
<organism evidence="2 3">
    <name type="scientific">Kordia aestuariivivens</name>
    <dbReference type="NCBI Taxonomy" id="2759037"/>
    <lineage>
        <taxon>Bacteria</taxon>
        <taxon>Pseudomonadati</taxon>
        <taxon>Bacteroidota</taxon>
        <taxon>Flavobacteriia</taxon>
        <taxon>Flavobacteriales</taxon>
        <taxon>Flavobacteriaceae</taxon>
        <taxon>Kordia</taxon>
    </lineage>
</organism>
<dbReference type="EMBL" id="JACGWS010000001">
    <property type="protein sequence ID" value="MBC8753398.1"/>
    <property type="molecule type" value="Genomic_DNA"/>
</dbReference>